<protein>
    <submittedName>
        <fullName evidence="1">Uncharacterized protein</fullName>
    </submittedName>
</protein>
<name>A0A2P2QGE5_RHIMU</name>
<dbReference type="AlphaFoldDB" id="A0A2P2QGE5"/>
<dbReference type="EMBL" id="GGEC01085532">
    <property type="protein sequence ID" value="MBX66016.1"/>
    <property type="molecule type" value="Transcribed_RNA"/>
</dbReference>
<sequence length="21" mass="2474">MFLVLVQLCWCYMLSTARAKP</sequence>
<evidence type="ECO:0000313" key="1">
    <source>
        <dbReference type="EMBL" id="MBX66016.1"/>
    </source>
</evidence>
<proteinExistence type="predicted"/>
<reference evidence="1" key="1">
    <citation type="submission" date="2018-02" db="EMBL/GenBank/DDBJ databases">
        <title>Rhizophora mucronata_Transcriptome.</title>
        <authorList>
            <person name="Meera S.P."/>
            <person name="Sreeshan A."/>
            <person name="Augustine A."/>
        </authorList>
    </citation>
    <scope>NUCLEOTIDE SEQUENCE</scope>
    <source>
        <tissue evidence="1">Leaf</tissue>
    </source>
</reference>
<accession>A0A2P2QGE5</accession>
<organism evidence="1">
    <name type="scientific">Rhizophora mucronata</name>
    <name type="common">Asiatic mangrove</name>
    <dbReference type="NCBI Taxonomy" id="61149"/>
    <lineage>
        <taxon>Eukaryota</taxon>
        <taxon>Viridiplantae</taxon>
        <taxon>Streptophyta</taxon>
        <taxon>Embryophyta</taxon>
        <taxon>Tracheophyta</taxon>
        <taxon>Spermatophyta</taxon>
        <taxon>Magnoliopsida</taxon>
        <taxon>eudicotyledons</taxon>
        <taxon>Gunneridae</taxon>
        <taxon>Pentapetalae</taxon>
        <taxon>rosids</taxon>
        <taxon>fabids</taxon>
        <taxon>Malpighiales</taxon>
        <taxon>Rhizophoraceae</taxon>
        <taxon>Rhizophora</taxon>
    </lineage>
</organism>